<name>A0AB33JMR4_9BACT</name>
<gene>
    <name evidence="1" type="ORF">GTC17262_07450</name>
</gene>
<proteinExistence type="predicted"/>
<dbReference type="AlphaFoldDB" id="A0AB33JMR4"/>
<sequence length="49" mass="5523">MATPKNLLINKAAPCVRISEDEELKAEKPAKDNISLNNSLSWKWINLQS</sequence>
<dbReference type="EMBL" id="AP035789">
    <property type="protein sequence ID" value="BFO80554.1"/>
    <property type="molecule type" value="Genomic_DNA"/>
</dbReference>
<organism evidence="1">
    <name type="scientific">Prevotella sp. GTC17262</name>
    <dbReference type="NCBI Taxonomy" id="3236797"/>
    <lineage>
        <taxon>Bacteria</taxon>
        <taxon>Pseudomonadati</taxon>
        <taxon>Bacteroidota</taxon>
        <taxon>Bacteroidia</taxon>
        <taxon>Bacteroidales</taxon>
        <taxon>Prevotellaceae</taxon>
        <taxon>Prevotella</taxon>
    </lineage>
</organism>
<evidence type="ECO:0000313" key="1">
    <source>
        <dbReference type="EMBL" id="BFO80554.1"/>
    </source>
</evidence>
<reference evidence="1" key="1">
    <citation type="submission" date="2024-07" db="EMBL/GenBank/DDBJ databases">
        <title>Complete genome sequence of Prevotella sp. YM-2024 GTC17262.</title>
        <authorList>
            <person name="Hayashi M."/>
            <person name="Muto Y."/>
            <person name="Tanaka K."/>
            <person name="Niwa H."/>
        </authorList>
    </citation>
    <scope>NUCLEOTIDE SEQUENCE</scope>
    <source>
        <strain evidence="1">GTC17262</strain>
    </source>
</reference>
<accession>A0AB33JMR4</accession>
<protein>
    <submittedName>
        <fullName evidence="1">Uncharacterized protein</fullName>
    </submittedName>
</protein>